<dbReference type="EC" id="2.7.13.3" evidence="2"/>
<dbReference type="CDD" id="cd00130">
    <property type="entry name" value="PAS"/>
    <property type="match status" value="1"/>
</dbReference>
<accession>A0AAE3M0L4</accession>
<dbReference type="PANTHER" id="PTHR43304:SF1">
    <property type="entry name" value="PAC DOMAIN-CONTAINING PROTEIN"/>
    <property type="match status" value="1"/>
</dbReference>
<dbReference type="SMART" id="SM00387">
    <property type="entry name" value="HATPase_c"/>
    <property type="match status" value="1"/>
</dbReference>
<dbReference type="SUPFAM" id="SSF47384">
    <property type="entry name" value="Homodimeric domain of signal transducing histidine kinase"/>
    <property type="match status" value="1"/>
</dbReference>
<feature type="domain" description="Histidine kinase" evidence="6">
    <location>
        <begin position="203"/>
        <end position="416"/>
    </location>
</feature>
<dbReference type="InterPro" id="IPR003594">
    <property type="entry name" value="HATPase_dom"/>
</dbReference>
<dbReference type="PANTHER" id="PTHR43304">
    <property type="entry name" value="PHYTOCHROME-LIKE PROTEIN CPH1"/>
    <property type="match status" value="1"/>
</dbReference>
<dbReference type="Proteomes" id="UP001209229">
    <property type="component" value="Unassembled WGS sequence"/>
</dbReference>
<dbReference type="RefSeq" id="WP_301188460.1">
    <property type="nucleotide sequence ID" value="NZ_JAPDPJ010000001.1"/>
</dbReference>
<keyword evidence="5 7" id="KW-0418">Kinase</keyword>
<evidence type="ECO:0000256" key="2">
    <source>
        <dbReference type="ARBA" id="ARBA00012438"/>
    </source>
</evidence>
<dbReference type="PROSITE" id="PS50109">
    <property type="entry name" value="HIS_KIN"/>
    <property type="match status" value="1"/>
</dbReference>
<dbReference type="Gene3D" id="3.30.450.20">
    <property type="entry name" value="PAS domain"/>
    <property type="match status" value="1"/>
</dbReference>
<dbReference type="SUPFAM" id="SSF55874">
    <property type="entry name" value="ATPase domain of HSP90 chaperone/DNA topoisomerase II/histidine kinase"/>
    <property type="match status" value="1"/>
</dbReference>
<dbReference type="Gene3D" id="3.30.565.10">
    <property type="entry name" value="Histidine kinase-like ATPase, C-terminal domain"/>
    <property type="match status" value="1"/>
</dbReference>
<evidence type="ECO:0000313" key="8">
    <source>
        <dbReference type="Proteomes" id="UP001209229"/>
    </source>
</evidence>
<gene>
    <name evidence="7" type="ORF">OM075_00350</name>
</gene>
<dbReference type="InterPro" id="IPR003661">
    <property type="entry name" value="HisK_dim/P_dom"/>
</dbReference>
<evidence type="ECO:0000256" key="1">
    <source>
        <dbReference type="ARBA" id="ARBA00000085"/>
    </source>
</evidence>
<dbReference type="GO" id="GO:0000155">
    <property type="term" value="F:phosphorelay sensor kinase activity"/>
    <property type="evidence" value="ECO:0007669"/>
    <property type="project" value="InterPro"/>
</dbReference>
<dbReference type="EMBL" id="JAPDPJ010000001">
    <property type="protein sequence ID" value="MCW3784889.1"/>
    <property type="molecule type" value="Genomic_DNA"/>
</dbReference>
<evidence type="ECO:0000256" key="5">
    <source>
        <dbReference type="ARBA" id="ARBA00022777"/>
    </source>
</evidence>
<keyword evidence="8" id="KW-1185">Reference proteome</keyword>
<proteinExistence type="predicted"/>
<dbReference type="Pfam" id="PF13426">
    <property type="entry name" value="PAS_9"/>
    <property type="match status" value="1"/>
</dbReference>
<keyword evidence="4" id="KW-0808">Transferase</keyword>
<evidence type="ECO:0000259" key="6">
    <source>
        <dbReference type="PROSITE" id="PS50109"/>
    </source>
</evidence>
<comment type="caution">
    <text evidence="7">The sequence shown here is derived from an EMBL/GenBank/DDBJ whole genome shotgun (WGS) entry which is preliminary data.</text>
</comment>
<dbReference type="CDD" id="cd00082">
    <property type="entry name" value="HisKA"/>
    <property type="match status" value="1"/>
</dbReference>
<dbReference type="InterPro" id="IPR000014">
    <property type="entry name" value="PAS"/>
</dbReference>
<dbReference type="InterPro" id="IPR052162">
    <property type="entry name" value="Sensor_kinase/Photoreceptor"/>
</dbReference>
<dbReference type="InterPro" id="IPR035965">
    <property type="entry name" value="PAS-like_dom_sf"/>
</dbReference>
<dbReference type="InterPro" id="IPR004358">
    <property type="entry name" value="Sig_transdc_His_kin-like_C"/>
</dbReference>
<evidence type="ECO:0000256" key="3">
    <source>
        <dbReference type="ARBA" id="ARBA00022553"/>
    </source>
</evidence>
<dbReference type="AlphaFoldDB" id="A0AAE3M0L4"/>
<dbReference type="Gene3D" id="1.10.287.130">
    <property type="match status" value="1"/>
</dbReference>
<dbReference type="Pfam" id="PF02518">
    <property type="entry name" value="HATPase_c"/>
    <property type="match status" value="1"/>
</dbReference>
<sequence length="416" mass="48178">MKLFFKVQKLREANGKMDHIKNKNIDNNKSQDYTKRTEHTVLNKNLKEELNFLKQISENTHRDKKIIDILPQIAWTTSAKGEIEFFNKRWYKYTGAKANTDLNKTWWYATLSADHNVIEDFWNDILKTGKESDIKIRIYNTNEEAYHWHLVSLVPVKNDNNEIINWIGTGTDIHNEVIQTKLLDSKNTELQAINHYLDHFVHAMAHDLRAPVANIKMLTKILNKDTSANKDKLMHNMFYNVEKLDNTIQGIIKVIDAQGNNDPFTKNINLLDIIIEVLSSENDFITNYKANINISISKSLQLNYVKGFIKSIITNLLKNALEYSKESLPPEISISAHRYNSDTIKLIFEDNGIGMDIQTIKNKIFKPFSKFTHQSKGMGLGLHIIDTMVKRNGGKVEVESEINMGTKFILYLKEYE</sequence>
<dbReference type="InterPro" id="IPR036890">
    <property type="entry name" value="HATPase_C_sf"/>
</dbReference>
<reference evidence="7" key="1">
    <citation type="submission" date="2022-10" db="EMBL/GenBank/DDBJ databases">
        <authorList>
            <person name="Yu W.X."/>
        </authorList>
    </citation>
    <scope>NUCLEOTIDE SEQUENCE</scope>
    <source>
        <strain evidence="7">AAT</strain>
    </source>
</reference>
<name>A0AAE3M0L4_9BACT</name>
<dbReference type="SUPFAM" id="SSF55785">
    <property type="entry name" value="PYP-like sensor domain (PAS domain)"/>
    <property type="match status" value="1"/>
</dbReference>
<evidence type="ECO:0000313" key="7">
    <source>
        <dbReference type="EMBL" id="MCW3784889.1"/>
    </source>
</evidence>
<dbReference type="InterPro" id="IPR036097">
    <property type="entry name" value="HisK_dim/P_sf"/>
</dbReference>
<comment type="catalytic activity">
    <reaction evidence="1">
        <text>ATP + protein L-histidine = ADP + protein N-phospho-L-histidine.</text>
        <dbReference type="EC" id="2.7.13.3"/>
    </reaction>
</comment>
<organism evidence="7 8">
    <name type="scientific">Plebeiibacterium sediminum</name>
    <dbReference type="NCBI Taxonomy" id="2992112"/>
    <lineage>
        <taxon>Bacteria</taxon>
        <taxon>Pseudomonadati</taxon>
        <taxon>Bacteroidota</taxon>
        <taxon>Bacteroidia</taxon>
        <taxon>Marinilabiliales</taxon>
        <taxon>Marinilabiliaceae</taxon>
        <taxon>Plebeiibacterium</taxon>
    </lineage>
</organism>
<keyword evidence="3" id="KW-0597">Phosphoprotein</keyword>
<dbReference type="PRINTS" id="PR00344">
    <property type="entry name" value="BCTRLSENSOR"/>
</dbReference>
<evidence type="ECO:0000256" key="4">
    <source>
        <dbReference type="ARBA" id="ARBA00022679"/>
    </source>
</evidence>
<dbReference type="InterPro" id="IPR005467">
    <property type="entry name" value="His_kinase_dom"/>
</dbReference>
<protein>
    <recommendedName>
        <fullName evidence="2">histidine kinase</fullName>
        <ecNumber evidence="2">2.7.13.3</ecNumber>
    </recommendedName>
</protein>